<evidence type="ECO:0000313" key="2">
    <source>
        <dbReference type="EMBL" id="MCC3271031.1"/>
    </source>
</evidence>
<dbReference type="Proteomes" id="UP001139264">
    <property type="component" value="Unassembled WGS sequence"/>
</dbReference>
<evidence type="ECO:0000313" key="1">
    <source>
        <dbReference type="EMBL" id="MCC3270258.1"/>
    </source>
</evidence>
<protein>
    <submittedName>
        <fullName evidence="2">Uncharacterized protein</fullName>
    </submittedName>
</protein>
<dbReference type="RefSeq" id="WP_227908515.1">
    <property type="nucleotide sequence ID" value="NZ_CP095461.1"/>
</dbReference>
<sequence>MRSIRFLIVEHTTGQDHRLHWQRDTPAYVTALDAQGLEQALAEAFRYADMP</sequence>
<proteinExistence type="predicted"/>
<reference evidence="2" key="1">
    <citation type="submission" date="2021-10" db="EMBL/GenBank/DDBJ databases">
        <title>Novel species in genus Arthrobacter.</title>
        <authorList>
            <person name="Liu Y."/>
        </authorList>
    </citation>
    <scope>NUCLEOTIDE SEQUENCE</scope>
    <source>
        <strain evidence="2">Zg-Y809</strain>
    </source>
</reference>
<gene>
    <name evidence="1" type="ORF">LJ751_12970</name>
    <name evidence="2" type="ORF">LJ751_17025</name>
</gene>
<dbReference type="AlphaFoldDB" id="A0A9X1S834"/>
<comment type="caution">
    <text evidence="2">The sequence shown here is derived from an EMBL/GenBank/DDBJ whole genome shotgun (WGS) entry which is preliminary data.</text>
</comment>
<accession>A0A9X1S834</accession>
<name>A0A9X1S834_9MICC</name>
<organism evidence="2 3">
    <name type="scientific">Arthrobacter gengyunqii</name>
    <dbReference type="NCBI Taxonomy" id="2886940"/>
    <lineage>
        <taxon>Bacteria</taxon>
        <taxon>Bacillati</taxon>
        <taxon>Actinomycetota</taxon>
        <taxon>Actinomycetes</taxon>
        <taxon>Micrococcales</taxon>
        <taxon>Micrococcaceae</taxon>
        <taxon>Arthrobacter</taxon>
    </lineage>
</organism>
<dbReference type="EMBL" id="JAJFZP010000010">
    <property type="protein sequence ID" value="MCC3270258.1"/>
    <property type="molecule type" value="Genomic_DNA"/>
</dbReference>
<evidence type="ECO:0000313" key="3">
    <source>
        <dbReference type="Proteomes" id="UP001139264"/>
    </source>
</evidence>
<dbReference type="EMBL" id="JAJFZP010000018">
    <property type="protein sequence ID" value="MCC3271031.1"/>
    <property type="molecule type" value="Genomic_DNA"/>
</dbReference>